<sequence length="314" mass="33277">MRVLLAGASGVLGRTLLPFLTRAGHTVTGITRTRGSVTALGAPEVVADILDRPSLLASLQGAEFDAVIALTSARAHIPRRYTRMRQINRLRTEGTSALIAAARATGATRFVAASDFAGYGLEDFDDVVLDEEAAFGAQPGGPIDVIQRSALSNEQQARAFGGVALRFGAVYRGRGDAAVVASDWRRDLPFVHVDDAASATVSALDAEPGSVFNVVDDTPASWTELQFERAHAFQQPDPTRLPSWVMRRTSPFAAELLTATSMRVSNARARAELGWAPAYGSYREGVWSEVTDAAQVRAVQSGPSRASGAAHGSA</sequence>
<dbReference type="SUPFAM" id="SSF51735">
    <property type="entry name" value="NAD(P)-binding Rossmann-fold domains"/>
    <property type="match status" value="1"/>
</dbReference>
<evidence type="ECO:0000313" key="3">
    <source>
        <dbReference type="Proteomes" id="UP001549257"/>
    </source>
</evidence>
<dbReference type="RefSeq" id="WP_354024544.1">
    <property type="nucleotide sequence ID" value="NZ_JBEPSJ010000002.1"/>
</dbReference>
<organism evidence="2 3">
    <name type="scientific">Conyzicola nivalis</name>
    <dbReference type="NCBI Taxonomy" id="1477021"/>
    <lineage>
        <taxon>Bacteria</taxon>
        <taxon>Bacillati</taxon>
        <taxon>Actinomycetota</taxon>
        <taxon>Actinomycetes</taxon>
        <taxon>Micrococcales</taxon>
        <taxon>Microbacteriaceae</taxon>
        <taxon>Conyzicola</taxon>
    </lineage>
</organism>
<dbReference type="InterPro" id="IPR001509">
    <property type="entry name" value="Epimerase_deHydtase"/>
</dbReference>
<dbReference type="PANTHER" id="PTHR48079">
    <property type="entry name" value="PROTEIN YEEZ"/>
    <property type="match status" value="1"/>
</dbReference>
<dbReference type="InterPro" id="IPR051783">
    <property type="entry name" value="NAD(P)-dependent_oxidoreduct"/>
</dbReference>
<dbReference type="EMBL" id="JBEPSJ010000002">
    <property type="protein sequence ID" value="MET4582349.1"/>
    <property type="molecule type" value="Genomic_DNA"/>
</dbReference>
<dbReference type="Pfam" id="PF01370">
    <property type="entry name" value="Epimerase"/>
    <property type="match status" value="1"/>
</dbReference>
<proteinExistence type="predicted"/>
<dbReference type="PANTHER" id="PTHR48079:SF6">
    <property type="entry name" value="NAD(P)-BINDING DOMAIN-CONTAINING PROTEIN-RELATED"/>
    <property type="match status" value="1"/>
</dbReference>
<protein>
    <submittedName>
        <fullName evidence="2">Nucleoside-diphosphate-sugar epimerase</fullName>
    </submittedName>
</protein>
<evidence type="ECO:0000313" key="2">
    <source>
        <dbReference type="EMBL" id="MET4582349.1"/>
    </source>
</evidence>
<accession>A0ABV2QMS6</accession>
<keyword evidence="3" id="KW-1185">Reference proteome</keyword>
<comment type="caution">
    <text evidence="2">The sequence shown here is derived from an EMBL/GenBank/DDBJ whole genome shotgun (WGS) entry which is preliminary data.</text>
</comment>
<gene>
    <name evidence="2" type="ORF">ABIE21_001859</name>
</gene>
<feature type="domain" description="NAD-dependent epimerase/dehydratase" evidence="1">
    <location>
        <begin position="3"/>
        <end position="121"/>
    </location>
</feature>
<name>A0ABV2QMS6_9MICO</name>
<dbReference type="Gene3D" id="3.40.50.720">
    <property type="entry name" value="NAD(P)-binding Rossmann-like Domain"/>
    <property type="match status" value="1"/>
</dbReference>
<evidence type="ECO:0000259" key="1">
    <source>
        <dbReference type="Pfam" id="PF01370"/>
    </source>
</evidence>
<reference evidence="2 3" key="1">
    <citation type="submission" date="2024-06" db="EMBL/GenBank/DDBJ databases">
        <title>Sorghum-associated microbial communities from plants grown in Nebraska, USA.</title>
        <authorList>
            <person name="Schachtman D."/>
        </authorList>
    </citation>
    <scope>NUCLEOTIDE SEQUENCE [LARGE SCALE GENOMIC DNA]</scope>
    <source>
        <strain evidence="2 3">2857</strain>
    </source>
</reference>
<dbReference type="Proteomes" id="UP001549257">
    <property type="component" value="Unassembled WGS sequence"/>
</dbReference>
<dbReference type="InterPro" id="IPR036291">
    <property type="entry name" value="NAD(P)-bd_dom_sf"/>
</dbReference>